<dbReference type="EMBL" id="FOYM01000001">
    <property type="protein sequence ID" value="SFQ95361.1"/>
    <property type="molecule type" value="Genomic_DNA"/>
</dbReference>
<dbReference type="OrthoDB" id="9853736at2"/>
<dbReference type="Proteomes" id="UP000199584">
    <property type="component" value="Unassembled WGS sequence"/>
</dbReference>
<dbReference type="STRING" id="39060.SAMN05660706_101181"/>
<accession>A0A1I6CQ95</accession>
<dbReference type="RefSeq" id="WP_092481576.1">
    <property type="nucleotide sequence ID" value="NZ_FOYM01000001.1"/>
</dbReference>
<proteinExistence type="predicted"/>
<evidence type="ECO:0000313" key="1">
    <source>
        <dbReference type="EMBL" id="SFQ95361.1"/>
    </source>
</evidence>
<reference evidence="2" key="1">
    <citation type="submission" date="2016-10" db="EMBL/GenBank/DDBJ databases">
        <authorList>
            <person name="Varghese N."/>
            <person name="Submissions S."/>
        </authorList>
    </citation>
    <scope>NUCLEOTIDE SEQUENCE [LARGE SCALE GENOMIC DNA]</scope>
    <source>
        <strain evidence="2">DSM 3669</strain>
    </source>
</reference>
<sequence>MNNTAQVKLDKNYILQAVLRLLEQGLSTEGVMIVLSHNWHYALGDVIDVDIWEEMGFLVGARPDELILNLPTVEDLEKGMVGLGELKSGSYPWQLVDEYKNIKLIWQ</sequence>
<keyword evidence="2" id="KW-1185">Reference proteome</keyword>
<dbReference type="AlphaFoldDB" id="A0A1I6CQ95"/>
<gene>
    <name evidence="1" type="ORF">SAMN05660706_101181</name>
</gene>
<protein>
    <submittedName>
        <fullName evidence="1">Uncharacterized protein</fullName>
    </submittedName>
</protein>
<name>A0A1I6CQ95_9FIRM</name>
<evidence type="ECO:0000313" key="2">
    <source>
        <dbReference type="Proteomes" id="UP000199584"/>
    </source>
</evidence>
<organism evidence="1 2">
    <name type="scientific">Desulfoscipio geothermicus DSM 3669</name>
    <dbReference type="NCBI Taxonomy" id="1121426"/>
    <lineage>
        <taxon>Bacteria</taxon>
        <taxon>Bacillati</taxon>
        <taxon>Bacillota</taxon>
        <taxon>Clostridia</taxon>
        <taxon>Eubacteriales</taxon>
        <taxon>Desulfallaceae</taxon>
        <taxon>Desulfoscipio</taxon>
    </lineage>
</organism>